<dbReference type="PROSITE" id="PS50059">
    <property type="entry name" value="FKBP_PPIASE"/>
    <property type="match status" value="1"/>
</dbReference>
<keyword evidence="6" id="KW-1185">Reference proteome</keyword>
<evidence type="ECO:0000256" key="1">
    <source>
        <dbReference type="ARBA" id="ARBA00022737"/>
    </source>
</evidence>
<accession>D7FW67</accession>
<name>D7FW67_ECTSI</name>
<dbReference type="InterPro" id="IPR011990">
    <property type="entry name" value="TPR-like_helical_dom_sf"/>
</dbReference>
<evidence type="ECO:0000256" key="3">
    <source>
        <dbReference type="PROSITE-ProRule" id="PRU00277"/>
    </source>
</evidence>
<dbReference type="EC" id="5.2.1.8" evidence="3"/>
<dbReference type="Proteomes" id="UP000002630">
    <property type="component" value="Linkage Group LG02"/>
</dbReference>
<dbReference type="InParanoid" id="D7FW67"/>
<keyword evidence="3" id="KW-0413">Isomerase</keyword>
<dbReference type="InterPro" id="IPR050754">
    <property type="entry name" value="FKBP4/5/8-like"/>
</dbReference>
<dbReference type="SUPFAM" id="SSF54534">
    <property type="entry name" value="FKBP-like"/>
    <property type="match status" value="1"/>
</dbReference>
<reference evidence="5 6" key="1">
    <citation type="journal article" date="2010" name="Nature">
        <title>The Ectocarpus genome and the independent evolution of multicellularity in brown algae.</title>
        <authorList>
            <person name="Cock J.M."/>
            <person name="Sterck L."/>
            <person name="Rouze P."/>
            <person name="Scornet D."/>
            <person name="Allen A.E."/>
            <person name="Amoutzias G."/>
            <person name="Anthouard V."/>
            <person name="Artiguenave F."/>
            <person name="Aury J.M."/>
            <person name="Badger J.H."/>
            <person name="Beszteri B."/>
            <person name="Billiau K."/>
            <person name="Bonnet E."/>
            <person name="Bothwell J.H."/>
            <person name="Bowler C."/>
            <person name="Boyen C."/>
            <person name="Brownlee C."/>
            <person name="Carrano C.J."/>
            <person name="Charrier B."/>
            <person name="Cho G.Y."/>
            <person name="Coelho S.M."/>
            <person name="Collen J."/>
            <person name="Corre E."/>
            <person name="Da Silva C."/>
            <person name="Delage L."/>
            <person name="Delaroque N."/>
            <person name="Dittami S.M."/>
            <person name="Doulbeau S."/>
            <person name="Elias M."/>
            <person name="Farnham G."/>
            <person name="Gachon C.M."/>
            <person name="Gschloessl B."/>
            <person name="Heesch S."/>
            <person name="Jabbari K."/>
            <person name="Jubin C."/>
            <person name="Kawai H."/>
            <person name="Kimura K."/>
            <person name="Kloareg B."/>
            <person name="Kupper F.C."/>
            <person name="Lang D."/>
            <person name="Le Bail A."/>
            <person name="Leblanc C."/>
            <person name="Lerouge P."/>
            <person name="Lohr M."/>
            <person name="Lopez P.J."/>
            <person name="Martens C."/>
            <person name="Maumus F."/>
            <person name="Michel G."/>
            <person name="Miranda-Saavedra D."/>
            <person name="Morales J."/>
            <person name="Moreau H."/>
            <person name="Motomura T."/>
            <person name="Nagasato C."/>
            <person name="Napoli C.A."/>
            <person name="Nelson D.R."/>
            <person name="Nyvall-Collen P."/>
            <person name="Peters A.F."/>
            <person name="Pommier C."/>
            <person name="Potin P."/>
            <person name="Poulain J."/>
            <person name="Quesneville H."/>
            <person name="Read B."/>
            <person name="Rensing S.A."/>
            <person name="Ritter A."/>
            <person name="Rousvoal S."/>
            <person name="Samanta M."/>
            <person name="Samson G."/>
            <person name="Schroeder D.C."/>
            <person name="Segurens B."/>
            <person name="Strittmatter M."/>
            <person name="Tonon T."/>
            <person name="Tregear J.W."/>
            <person name="Valentin K."/>
            <person name="von Dassow P."/>
            <person name="Yamagishi T."/>
            <person name="Van de Peer Y."/>
            <person name="Wincker P."/>
        </authorList>
    </citation>
    <scope>NUCLEOTIDE SEQUENCE [LARGE SCALE GENOMIC DNA]</scope>
    <source>
        <strain evidence="6">Ec32 / CCAP1310/4</strain>
    </source>
</reference>
<protein>
    <recommendedName>
        <fullName evidence="3">peptidylprolyl isomerase</fullName>
        <ecNumber evidence="3">5.2.1.8</ecNumber>
    </recommendedName>
</protein>
<feature type="domain" description="PPIase FKBP-type" evidence="4">
    <location>
        <begin position="22"/>
        <end position="78"/>
    </location>
</feature>
<proteinExistence type="predicted"/>
<organism evidence="5 6">
    <name type="scientific">Ectocarpus siliculosus</name>
    <name type="common">Brown alga</name>
    <name type="synonym">Conferva siliculosa</name>
    <dbReference type="NCBI Taxonomy" id="2880"/>
    <lineage>
        <taxon>Eukaryota</taxon>
        <taxon>Sar</taxon>
        <taxon>Stramenopiles</taxon>
        <taxon>Ochrophyta</taxon>
        <taxon>PX clade</taxon>
        <taxon>Phaeophyceae</taxon>
        <taxon>Ectocarpales</taxon>
        <taxon>Ectocarpaceae</taxon>
        <taxon>Ectocarpus</taxon>
    </lineage>
</organism>
<comment type="catalytic activity">
    <reaction evidence="3">
        <text>[protein]-peptidylproline (omega=180) = [protein]-peptidylproline (omega=0)</text>
        <dbReference type="Rhea" id="RHEA:16237"/>
        <dbReference type="Rhea" id="RHEA-COMP:10747"/>
        <dbReference type="Rhea" id="RHEA-COMP:10748"/>
        <dbReference type="ChEBI" id="CHEBI:83833"/>
        <dbReference type="ChEBI" id="CHEBI:83834"/>
        <dbReference type="EC" id="5.2.1.8"/>
    </reaction>
</comment>
<dbReference type="InterPro" id="IPR001179">
    <property type="entry name" value="PPIase_FKBP_dom"/>
</dbReference>
<evidence type="ECO:0000259" key="4">
    <source>
        <dbReference type="PROSITE" id="PS50059"/>
    </source>
</evidence>
<keyword evidence="3" id="KW-0697">Rotamase</keyword>
<dbReference type="Gene3D" id="3.10.50.40">
    <property type="match status" value="1"/>
</dbReference>
<dbReference type="GO" id="GO:0012505">
    <property type="term" value="C:endomembrane system"/>
    <property type="evidence" value="ECO:0007669"/>
    <property type="project" value="TreeGrafter"/>
</dbReference>
<dbReference type="GO" id="GO:0005740">
    <property type="term" value="C:mitochondrial envelope"/>
    <property type="evidence" value="ECO:0007669"/>
    <property type="project" value="TreeGrafter"/>
</dbReference>
<dbReference type="GO" id="GO:0044183">
    <property type="term" value="F:protein folding chaperone"/>
    <property type="evidence" value="ECO:0007669"/>
    <property type="project" value="TreeGrafter"/>
</dbReference>
<dbReference type="SUPFAM" id="SSF48452">
    <property type="entry name" value="TPR-like"/>
    <property type="match status" value="1"/>
</dbReference>
<dbReference type="SMART" id="SM00028">
    <property type="entry name" value="TPR"/>
    <property type="match status" value="2"/>
</dbReference>
<sequence>MDRVPLARQRDDDGGSLCSQREGVELGLRHMRVGQQCLVRCEARFAYGGLGCPATKAGDTDLPPDTDIEVRLELLSILPSTPVPDMSPEEICAEGERKKLVGNGHFERTAYKKALRAYTAAANAVAELEFPTGDSDTFREARRLRIDCGNNIAMTCYRLGELEKAKEAAVGVLEEDPTNVKALFRAGQVSSLQSNFIEARIALEKARELNPRSKAIQAELGRLAARIKSYKAKRQAMQETMGRSLFEGSKAPPGPKRVCEIEGDEAPAPTLANSIWAEAVSCDAAGQVAGKGAGVAIETDAGEKMRSAVPFDVQRCRGLRVYVLIALAAWGGMHVAARVGLTSIYA</sequence>
<dbReference type="AlphaFoldDB" id="D7FW67"/>
<dbReference type="OrthoDB" id="1902587at2759"/>
<dbReference type="InterPro" id="IPR046357">
    <property type="entry name" value="PPIase_dom_sf"/>
</dbReference>
<keyword evidence="1" id="KW-0677">Repeat</keyword>
<dbReference type="GO" id="GO:0003755">
    <property type="term" value="F:peptidyl-prolyl cis-trans isomerase activity"/>
    <property type="evidence" value="ECO:0007669"/>
    <property type="project" value="UniProtKB-KW"/>
</dbReference>
<dbReference type="PANTHER" id="PTHR46512:SF1">
    <property type="entry name" value="PEPTIDYLPROLYL ISOMERASE"/>
    <property type="match status" value="1"/>
</dbReference>
<dbReference type="InterPro" id="IPR019734">
    <property type="entry name" value="TPR_rpt"/>
</dbReference>
<evidence type="ECO:0000256" key="2">
    <source>
        <dbReference type="ARBA" id="ARBA00022803"/>
    </source>
</evidence>
<dbReference type="PANTHER" id="PTHR46512">
    <property type="entry name" value="PEPTIDYLPROLYL ISOMERASE"/>
    <property type="match status" value="1"/>
</dbReference>
<dbReference type="GO" id="GO:0005829">
    <property type="term" value="C:cytosol"/>
    <property type="evidence" value="ECO:0007669"/>
    <property type="project" value="TreeGrafter"/>
</dbReference>
<keyword evidence="2" id="KW-0802">TPR repeat</keyword>
<evidence type="ECO:0000313" key="6">
    <source>
        <dbReference type="Proteomes" id="UP000002630"/>
    </source>
</evidence>
<dbReference type="Gene3D" id="1.25.40.10">
    <property type="entry name" value="Tetratricopeptide repeat domain"/>
    <property type="match status" value="1"/>
</dbReference>
<dbReference type="GO" id="GO:0016020">
    <property type="term" value="C:membrane"/>
    <property type="evidence" value="ECO:0007669"/>
    <property type="project" value="TreeGrafter"/>
</dbReference>
<dbReference type="eggNOG" id="KOG0543">
    <property type="taxonomic scope" value="Eukaryota"/>
</dbReference>
<dbReference type="EMBL" id="FN649727">
    <property type="protein sequence ID" value="CBJ25587.1"/>
    <property type="molecule type" value="Genomic_DNA"/>
</dbReference>
<evidence type="ECO:0000313" key="5">
    <source>
        <dbReference type="EMBL" id="CBJ25587.1"/>
    </source>
</evidence>
<dbReference type="EMBL" id="FN648486">
    <property type="protein sequence ID" value="CBJ25587.1"/>
    <property type="molecule type" value="Genomic_DNA"/>
</dbReference>
<dbReference type="STRING" id="2880.D7FW67"/>
<gene>
    <name evidence="5" type="ORF">Esi_0003_0280</name>
</gene>